<keyword evidence="5" id="KW-0472">Membrane</keyword>
<feature type="transmembrane region" description="Helical" evidence="5">
    <location>
        <begin position="21"/>
        <end position="41"/>
    </location>
</feature>
<dbReference type="Gene3D" id="6.20.330.10">
    <property type="match status" value="1"/>
</dbReference>
<evidence type="ECO:0000256" key="2">
    <source>
        <dbReference type="ARBA" id="ARBA00022670"/>
    </source>
</evidence>
<evidence type="ECO:0000313" key="7">
    <source>
        <dbReference type="EMBL" id="GGC64209.1"/>
    </source>
</evidence>
<dbReference type="GO" id="GO:0008236">
    <property type="term" value="F:serine-type peptidase activity"/>
    <property type="evidence" value="ECO:0007669"/>
    <property type="project" value="UniProtKB-KW"/>
</dbReference>
<dbReference type="PANTHER" id="PTHR42987">
    <property type="entry name" value="PEPTIDASE S49"/>
    <property type="match status" value="1"/>
</dbReference>
<dbReference type="RefSeq" id="WP_188609368.1">
    <property type="nucleotide sequence ID" value="NZ_BMGG01000004.1"/>
</dbReference>
<dbReference type="GO" id="GO:0006508">
    <property type="term" value="P:proteolysis"/>
    <property type="evidence" value="ECO:0007669"/>
    <property type="project" value="UniProtKB-KW"/>
</dbReference>
<evidence type="ECO:0000256" key="5">
    <source>
        <dbReference type="SAM" id="Phobius"/>
    </source>
</evidence>
<keyword evidence="8" id="KW-1185">Reference proteome</keyword>
<dbReference type="InterPro" id="IPR047272">
    <property type="entry name" value="S49_SppA_C"/>
</dbReference>
<proteinExistence type="inferred from homology"/>
<dbReference type="CDD" id="cd07023">
    <property type="entry name" value="S49_Sppa_N_C"/>
    <property type="match status" value="1"/>
</dbReference>
<dbReference type="SUPFAM" id="SSF52096">
    <property type="entry name" value="ClpP/crotonase"/>
    <property type="match status" value="1"/>
</dbReference>
<comment type="similarity">
    <text evidence="1">Belongs to the peptidase S49 family.</text>
</comment>
<feature type="domain" description="Peptidase S49" evidence="6">
    <location>
        <begin position="105"/>
        <end position="256"/>
    </location>
</feature>
<reference evidence="7" key="1">
    <citation type="journal article" date="2014" name="Int. J. Syst. Evol. Microbiol.">
        <title>Complete genome sequence of Corynebacterium casei LMG S-19264T (=DSM 44701T), isolated from a smear-ripened cheese.</title>
        <authorList>
            <consortium name="US DOE Joint Genome Institute (JGI-PGF)"/>
            <person name="Walter F."/>
            <person name="Albersmeier A."/>
            <person name="Kalinowski J."/>
            <person name="Ruckert C."/>
        </authorList>
    </citation>
    <scope>NUCLEOTIDE SEQUENCE</scope>
    <source>
        <strain evidence="7">CGMCC 1.12919</strain>
    </source>
</reference>
<evidence type="ECO:0000256" key="3">
    <source>
        <dbReference type="ARBA" id="ARBA00022801"/>
    </source>
</evidence>
<evidence type="ECO:0000256" key="4">
    <source>
        <dbReference type="ARBA" id="ARBA00022825"/>
    </source>
</evidence>
<keyword evidence="5" id="KW-1133">Transmembrane helix</keyword>
<sequence length="320" mass="34086">MATDAEQLAERRSLRRRLSGWRIVALLAVLAAIVVGSFWAAGDDIPGTAHVARVHVSGLITGDRKTIELLKRVGESAAAKAVLVVVDSPGGTTTGSEAIYDALRRLSAQKPTVAAIDSIGASGAYIAAMGTDRIFARHTALVGSIGVLVQFPNFARLLDIVGVKMEEVKSSPLKAAPNGFEPTSPEARAALASVVSDSYDWFKGLVRQRRHYDDAQLAAVADGRVFTGHQALALKLIDQMGGERDAVAWLEANRGVAKDLPVREWRARSGSRFDVLTYASHIAAVLGFGDLANTLARSELAIDASRLDGMLALWHGPSEK</sequence>
<accession>A0A916U9N2</accession>
<dbReference type="Proteomes" id="UP000637002">
    <property type="component" value="Unassembled WGS sequence"/>
</dbReference>
<dbReference type="InterPro" id="IPR002142">
    <property type="entry name" value="Peptidase_S49"/>
</dbReference>
<dbReference type="InterPro" id="IPR029045">
    <property type="entry name" value="ClpP/crotonase-like_dom_sf"/>
</dbReference>
<gene>
    <name evidence="7" type="ORF">GCM10010994_23570</name>
</gene>
<keyword evidence="4" id="KW-0720">Serine protease</keyword>
<evidence type="ECO:0000256" key="1">
    <source>
        <dbReference type="ARBA" id="ARBA00008683"/>
    </source>
</evidence>
<dbReference type="Pfam" id="PF01343">
    <property type="entry name" value="Peptidase_S49"/>
    <property type="match status" value="1"/>
</dbReference>
<name>A0A916U9N2_9HYPH</name>
<dbReference type="EMBL" id="BMGG01000004">
    <property type="protein sequence ID" value="GGC64209.1"/>
    <property type="molecule type" value="Genomic_DNA"/>
</dbReference>
<dbReference type="AlphaFoldDB" id="A0A916U9N2"/>
<protein>
    <submittedName>
        <fullName evidence="7">Protease</fullName>
    </submittedName>
</protein>
<keyword evidence="3" id="KW-0378">Hydrolase</keyword>
<organism evidence="7 8">
    <name type="scientific">Chelatococcus reniformis</name>
    <dbReference type="NCBI Taxonomy" id="1494448"/>
    <lineage>
        <taxon>Bacteria</taxon>
        <taxon>Pseudomonadati</taxon>
        <taxon>Pseudomonadota</taxon>
        <taxon>Alphaproteobacteria</taxon>
        <taxon>Hyphomicrobiales</taxon>
        <taxon>Chelatococcaceae</taxon>
        <taxon>Chelatococcus</taxon>
    </lineage>
</organism>
<dbReference type="PANTHER" id="PTHR42987:SF6">
    <property type="entry name" value="PROTEINASE IV"/>
    <property type="match status" value="1"/>
</dbReference>
<reference evidence="7" key="2">
    <citation type="submission" date="2020-09" db="EMBL/GenBank/DDBJ databases">
        <authorList>
            <person name="Sun Q."/>
            <person name="Zhou Y."/>
        </authorList>
    </citation>
    <scope>NUCLEOTIDE SEQUENCE</scope>
    <source>
        <strain evidence="7">CGMCC 1.12919</strain>
    </source>
</reference>
<dbReference type="InterPro" id="IPR004635">
    <property type="entry name" value="Pept_S49_SppA"/>
</dbReference>
<evidence type="ECO:0000259" key="6">
    <source>
        <dbReference type="Pfam" id="PF01343"/>
    </source>
</evidence>
<dbReference type="Gene3D" id="3.90.226.10">
    <property type="entry name" value="2-enoyl-CoA Hydratase, Chain A, domain 1"/>
    <property type="match status" value="1"/>
</dbReference>
<comment type="caution">
    <text evidence="7">The sequence shown here is derived from an EMBL/GenBank/DDBJ whole genome shotgun (WGS) entry which is preliminary data.</text>
</comment>
<dbReference type="NCBIfam" id="TIGR00706">
    <property type="entry name" value="SppA_dom"/>
    <property type="match status" value="1"/>
</dbReference>
<keyword evidence="5" id="KW-0812">Transmembrane</keyword>
<evidence type="ECO:0000313" key="8">
    <source>
        <dbReference type="Proteomes" id="UP000637002"/>
    </source>
</evidence>
<keyword evidence="2 7" id="KW-0645">Protease</keyword>